<protein>
    <recommendedName>
        <fullName evidence="4">Carboxypeptidase regulatory-like domain-containing protein</fullName>
    </recommendedName>
</protein>
<reference evidence="2 3" key="1">
    <citation type="journal article" date="2007" name="Appl. Environ. Microbiol.">
        <title>Genome sequence of the cellulolytic gliding bacterium Cytophaga hutchinsonii.</title>
        <authorList>
            <person name="Xie G."/>
            <person name="Bruce D.C."/>
            <person name="Challacombe J.F."/>
            <person name="Chertkov O."/>
            <person name="Detter J.C."/>
            <person name="Gilna P."/>
            <person name="Han C.S."/>
            <person name="Lucas S."/>
            <person name="Misra M."/>
            <person name="Myers G.L."/>
            <person name="Richardson P."/>
            <person name="Tapia R."/>
            <person name="Thayer N."/>
            <person name="Thompson L.S."/>
            <person name="Brettin T.S."/>
            <person name="Henrissat B."/>
            <person name="Wilson D.B."/>
            <person name="McBride M.J."/>
        </authorList>
    </citation>
    <scope>NUCLEOTIDE SEQUENCE [LARGE SCALE GENOMIC DNA]</scope>
    <source>
        <strain evidence="3">ATCC 33406 / DSM 1761 / CIP 103989 / NBRC 15051 / NCIMB 9469 / D465</strain>
    </source>
</reference>
<keyword evidence="3" id="KW-1185">Reference proteome</keyword>
<feature type="signal peptide" evidence="1">
    <location>
        <begin position="1"/>
        <end position="22"/>
    </location>
</feature>
<gene>
    <name evidence="2" type="ordered locus">CHU_0212</name>
</gene>
<sequence>MKKTLLLSLLITLFLSSFTAQMIPTSLKISVRNELGTIESGVSVKLYASKEDYEKSANPVAAGKTDAKGNIFFQDLKQTTFYISAEKGDRNNFGAGEKIENLELNKVNKVTLIISE</sequence>
<dbReference type="KEGG" id="chu:CHU_0212"/>
<keyword evidence="1" id="KW-0732">Signal</keyword>
<dbReference type="RefSeq" id="WP_011583620.1">
    <property type="nucleotide sequence ID" value="NC_008255.1"/>
</dbReference>
<evidence type="ECO:0000313" key="2">
    <source>
        <dbReference type="EMBL" id="ABG57504.1"/>
    </source>
</evidence>
<evidence type="ECO:0008006" key="4">
    <source>
        <dbReference type="Google" id="ProtNLM"/>
    </source>
</evidence>
<dbReference type="EMBL" id="CP000383">
    <property type="protein sequence ID" value="ABG57504.1"/>
    <property type="molecule type" value="Genomic_DNA"/>
</dbReference>
<proteinExistence type="predicted"/>
<name>A0A6N4SML6_CYTH3</name>
<feature type="chain" id="PRO_5027029892" description="Carboxypeptidase regulatory-like domain-containing protein" evidence="1">
    <location>
        <begin position="23"/>
        <end position="116"/>
    </location>
</feature>
<dbReference type="AlphaFoldDB" id="A0A6N4SML6"/>
<organism evidence="2 3">
    <name type="scientific">Cytophaga hutchinsonii (strain ATCC 33406 / DSM 1761 / CIP 103989 / NBRC 15051 / NCIMB 9469 / D465)</name>
    <dbReference type="NCBI Taxonomy" id="269798"/>
    <lineage>
        <taxon>Bacteria</taxon>
        <taxon>Pseudomonadati</taxon>
        <taxon>Bacteroidota</taxon>
        <taxon>Cytophagia</taxon>
        <taxon>Cytophagales</taxon>
        <taxon>Cytophagaceae</taxon>
        <taxon>Cytophaga</taxon>
    </lineage>
</organism>
<accession>A0A6N4SML6</accession>
<evidence type="ECO:0000256" key="1">
    <source>
        <dbReference type="SAM" id="SignalP"/>
    </source>
</evidence>
<evidence type="ECO:0000313" key="3">
    <source>
        <dbReference type="Proteomes" id="UP000001822"/>
    </source>
</evidence>
<dbReference type="Proteomes" id="UP000001822">
    <property type="component" value="Chromosome"/>
</dbReference>